<evidence type="ECO:0000313" key="3">
    <source>
        <dbReference type="Proteomes" id="UP001385499"/>
    </source>
</evidence>
<dbReference type="InterPro" id="IPR000182">
    <property type="entry name" value="GNAT_dom"/>
</dbReference>
<accession>A0ABU8TQL7</accession>
<dbReference type="Proteomes" id="UP001385499">
    <property type="component" value="Unassembled WGS sequence"/>
</dbReference>
<dbReference type="SUPFAM" id="SSF55729">
    <property type="entry name" value="Acyl-CoA N-acyltransferases (Nat)"/>
    <property type="match status" value="1"/>
</dbReference>
<dbReference type="Gene3D" id="3.40.630.30">
    <property type="match status" value="1"/>
</dbReference>
<protein>
    <submittedName>
        <fullName evidence="2">GNAT family N-acetyltransferase</fullName>
    </submittedName>
</protein>
<feature type="domain" description="N-acetyltransferase" evidence="1">
    <location>
        <begin position="8"/>
        <end position="160"/>
    </location>
</feature>
<dbReference type="InterPro" id="IPR016181">
    <property type="entry name" value="Acyl_CoA_acyltransferase"/>
</dbReference>
<name>A0ABU8TQL7_9HYPH</name>
<keyword evidence="3" id="KW-1185">Reference proteome</keyword>
<sequence>MSERQDTLQIRPASAADYEELRNLFFHLIPDDLPLDDQIGREKLKAMLAHPGLTTLIGSLGNDAVSTCTLVVMPNFTRAGAPYALIENVVTHGDHRGKGFGQTLLQAAFELAWKQDCYKIMLMTGAANTGAQKFYRKVGFKSTKTGFELRAPGYPSRKIT</sequence>
<dbReference type="Pfam" id="PF00583">
    <property type="entry name" value="Acetyltransf_1"/>
    <property type="match status" value="1"/>
</dbReference>
<dbReference type="PANTHER" id="PTHR13355">
    <property type="entry name" value="GLUCOSAMINE 6-PHOSPHATE N-ACETYLTRANSFERASE"/>
    <property type="match status" value="1"/>
</dbReference>
<proteinExistence type="predicted"/>
<dbReference type="PANTHER" id="PTHR13355:SF15">
    <property type="entry name" value="GCN5-RELATED N-ACETYLTRANSFERASE 3, CHLOROPLASTIC"/>
    <property type="match status" value="1"/>
</dbReference>
<dbReference type="CDD" id="cd04301">
    <property type="entry name" value="NAT_SF"/>
    <property type="match status" value="1"/>
</dbReference>
<organism evidence="2 3">
    <name type="scientific">Roseibium algae</name>
    <dbReference type="NCBI Taxonomy" id="3123038"/>
    <lineage>
        <taxon>Bacteria</taxon>
        <taxon>Pseudomonadati</taxon>
        <taxon>Pseudomonadota</taxon>
        <taxon>Alphaproteobacteria</taxon>
        <taxon>Hyphomicrobiales</taxon>
        <taxon>Stappiaceae</taxon>
        <taxon>Roseibium</taxon>
    </lineage>
</organism>
<evidence type="ECO:0000313" key="2">
    <source>
        <dbReference type="EMBL" id="MEJ8476026.1"/>
    </source>
</evidence>
<dbReference type="PROSITE" id="PS51186">
    <property type="entry name" value="GNAT"/>
    <property type="match status" value="1"/>
</dbReference>
<dbReference type="InterPro" id="IPR039143">
    <property type="entry name" value="GNPNAT1-like"/>
</dbReference>
<gene>
    <name evidence="2" type="ORF">V6575_18185</name>
</gene>
<dbReference type="RefSeq" id="WP_340276343.1">
    <property type="nucleotide sequence ID" value="NZ_JBAKIA010000014.1"/>
</dbReference>
<reference evidence="2 3" key="1">
    <citation type="submission" date="2024-02" db="EMBL/GenBank/DDBJ databases">
        <title>Roseibium algae sp. nov., isolated from marine alga (Grateloupia sp.), showing potential in myo-inositol conversion.</title>
        <authorList>
            <person name="Wang Y."/>
        </authorList>
    </citation>
    <scope>NUCLEOTIDE SEQUENCE [LARGE SCALE GENOMIC DNA]</scope>
    <source>
        <strain evidence="2 3">H3510</strain>
    </source>
</reference>
<comment type="caution">
    <text evidence="2">The sequence shown here is derived from an EMBL/GenBank/DDBJ whole genome shotgun (WGS) entry which is preliminary data.</text>
</comment>
<evidence type="ECO:0000259" key="1">
    <source>
        <dbReference type="PROSITE" id="PS51186"/>
    </source>
</evidence>
<dbReference type="EMBL" id="JBAKIA010000014">
    <property type="protein sequence ID" value="MEJ8476026.1"/>
    <property type="molecule type" value="Genomic_DNA"/>
</dbReference>